<dbReference type="Proteomes" id="UP000202511">
    <property type="component" value="Segment"/>
</dbReference>
<evidence type="ECO:0000313" key="2">
    <source>
        <dbReference type="Proteomes" id="UP000202511"/>
    </source>
</evidence>
<dbReference type="GeneID" id="23462313"/>
<accession>A0A0B5J983</accession>
<dbReference type="SUPFAM" id="SSF140860">
    <property type="entry name" value="Pseudo ankyrin repeat-like"/>
    <property type="match status" value="1"/>
</dbReference>
<dbReference type="SUPFAM" id="SSF81383">
    <property type="entry name" value="F-box domain"/>
    <property type="match status" value="1"/>
</dbReference>
<evidence type="ECO:0000313" key="1">
    <source>
        <dbReference type="EMBL" id="AJF97396.1"/>
    </source>
</evidence>
<dbReference type="PANTHER" id="PTHR46586:SF3">
    <property type="entry name" value="ANKYRIN REPEAT-CONTAINING PROTEIN"/>
    <property type="match status" value="1"/>
</dbReference>
<reference evidence="1 2" key="1">
    <citation type="journal article" date="2015" name="Parasitol. Res.">
        <title>Viruses in close associations with free-living amoebae.</title>
        <authorList>
            <person name="Scheid P."/>
        </authorList>
    </citation>
    <scope>NUCLEOTIDE SEQUENCE [LARGE SCALE GENOMIC DNA]</scope>
    <source>
        <strain evidence="1">KlaHel</strain>
    </source>
</reference>
<proteinExistence type="predicted"/>
<dbReference type="Gene3D" id="1.20.1280.50">
    <property type="match status" value="1"/>
</dbReference>
<dbReference type="InterPro" id="IPR036047">
    <property type="entry name" value="F-box-like_dom_sf"/>
</dbReference>
<name>A0A0B5J983_9VIRU</name>
<dbReference type="RefSeq" id="YP_009119631.1">
    <property type="nucleotide sequence ID" value="NC_026440.1"/>
</dbReference>
<dbReference type="InterPro" id="IPR052050">
    <property type="entry name" value="SecEffector_AnkRepeat"/>
</dbReference>
<sequence>MSIDGLPDEFLALVLYHVPCIVRARDCAPVCHRWRAIVADDKALEPCIHPRHLCLGKLAEAIGTWGNSLSSLMGADSLPRSSPVLLAAVSKEHLHCMSYARSKGHAWGPDACDDAARCGRLAALKWLIDAGCPHLVALYEGDSCTGHNLVGSPRGVHYYLHRRNIKPLMKEAIKGGHVSCVDWLVSRGMRLDPTTCHMAAKRGHLDMLRYARANGARWDESVVCDSAVRGGQLDVLTYVQADPLLLAKCPWYVAEKDGLPPRFCCGIGCKMSGLGCSMPSTTRTVP</sequence>
<dbReference type="InterPro" id="IPR002110">
    <property type="entry name" value="Ankyrin_rpt"/>
</dbReference>
<dbReference type="Gene3D" id="1.25.40.20">
    <property type="entry name" value="Ankyrin repeat-containing domain"/>
    <property type="match status" value="1"/>
</dbReference>
<dbReference type="EMBL" id="KP136319">
    <property type="protein sequence ID" value="AJF97396.1"/>
    <property type="molecule type" value="Genomic_DNA"/>
</dbReference>
<protein>
    <submittedName>
        <fullName evidence="1">Ankyrin repeat protein</fullName>
    </submittedName>
</protein>
<organism evidence="1 2">
    <name type="scientific">Pandoravirus inopinatum</name>
    <dbReference type="NCBI Taxonomy" id="1605721"/>
    <lineage>
        <taxon>Viruses</taxon>
        <taxon>Pandoravirus</taxon>
    </lineage>
</organism>
<dbReference type="Pfam" id="PF13637">
    <property type="entry name" value="Ank_4"/>
    <property type="match status" value="1"/>
</dbReference>
<dbReference type="InterPro" id="IPR036770">
    <property type="entry name" value="Ankyrin_rpt-contain_sf"/>
</dbReference>
<dbReference type="PANTHER" id="PTHR46586">
    <property type="entry name" value="ANKYRIN REPEAT-CONTAINING PROTEIN"/>
    <property type="match status" value="1"/>
</dbReference>
<dbReference type="KEGG" id="vg:23462313"/>